<evidence type="ECO:0000259" key="7">
    <source>
        <dbReference type="PROSITE" id="PS50888"/>
    </source>
</evidence>
<keyword evidence="9" id="KW-1185">Reference proteome</keyword>
<dbReference type="InterPro" id="IPR036638">
    <property type="entry name" value="HLH_DNA-bd_sf"/>
</dbReference>
<organism evidence="8 9">
    <name type="scientific">Hibiscus sabdariffa</name>
    <name type="common">roselle</name>
    <dbReference type="NCBI Taxonomy" id="183260"/>
    <lineage>
        <taxon>Eukaryota</taxon>
        <taxon>Viridiplantae</taxon>
        <taxon>Streptophyta</taxon>
        <taxon>Embryophyta</taxon>
        <taxon>Tracheophyta</taxon>
        <taxon>Spermatophyta</taxon>
        <taxon>Magnoliopsida</taxon>
        <taxon>eudicotyledons</taxon>
        <taxon>Gunneridae</taxon>
        <taxon>Pentapetalae</taxon>
        <taxon>rosids</taxon>
        <taxon>malvids</taxon>
        <taxon>Malvales</taxon>
        <taxon>Malvaceae</taxon>
        <taxon>Malvoideae</taxon>
        <taxon>Hibiscus</taxon>
    </lineage>
</organism>
<keyword evidence="3" id="KW-0238">DNA-binding</keyword>
<comment type="subcellular location">
    <subcellularLocation>
        <location evidence="1">Nucleus</location>
    </subcellularLocation>
</comment>
<keyword evidence="5" id="KW-0539">Nucleus</keyword>
<evidence type="ECO:0000313" key="8">
    <source>
        <dbReference type="EMBL" id="KAK8520209.1"/>
    </source>
</evidence>
<evidence type="ECO:0000256" key="6">
    <source>
        <dbReference type="SAM" id="MobiDB-lite"/>
    </source>
</evidence>
<protein>
    <recommendedName>
        <fullName evidence="7">BHLH domain-containing protein</fullName>
    </recommendedName>
</protein>
<name>A0ABR2CKZ1_9ROSI</name>
<gene>
    <name evidence="8" type="ORF">V6N12_004167</name>
</gene>
<keyword evidence="2" id="KW-0805">Transcription regulation</keyword>
<evidence type="ECO:0000256" key="5">
    <source>
        <dbReference type="ARBA" id="ARBA00023242"/>
    </source>
</evidence>
<feature type="region of interest" description="Disordered" evidence="6">
    <location>
        <begin position="68"/>
        <end position="106"/>
    </location>
</feature>
<dbReference type="PANTHER" id="PTHR11969">
    <property type="entry name" value="MAX DIMERIZATION, MAD"/>
    <property type="match status" value="1"/>
</dbReference>
<dbReference type="Proteomes" id="UP001472677">
    <property type="component" value="Unassembled WGS sequence"/>
</dbReference>
<accession>A0ABR2CKZ1</accession>
<evidence type="ECO:0000256" key="2">
    <source>
        <dbReference type="ARBA" id="ARBA00023015"/>
    </source>
</evidence>
<evidence type="ECO:0000313" key="9">
    <source>
        <dbReference type="Proteomes" id="UP001472677"/>
    </source>
</evidence>
<evidence type="ECO:0000256" key="4">
    <source>
        <dbReference type="ARBA" id="ARBA00023163"/>
    </source>
</evidence>
<proteinExistence type="predicted"/>
<dbReference type="SMART" id="SM00353">
    <property type="entry name" value="HLH"/>
    <property type="match status" value="1"/>
</dbReference>
<dbReference type="EMBL" id="JBBPBM010000049">
    <property type="protein sequence ID" value="KAK8520209.1"/>
    <property type="molecule type" value="Genomic_DNA"/>
</dbReference>
<sequence>MKANIPMAMDAMVFQQDWFGYNSKDDLLPGGNWSYGFGFEKQHPLQHFPDNQTSDTFNLLHGDWVSSTSSQASMAPPLPHPNGPSASVRPRKRRPKTQKNKQEMENQRMNHIAVERNRRKQMNRYLSALRSLMPQSYVQRGDQASIVGGAIIFVKELEQRLQWLNTKKEVKEERPTFAEFFTFPQFSTSSISTRADDNSISVNESTVEIQPTIADIEVNMIENHANIKIRWQRLPSQLLKLVSGLNAMRLTILHLSVTSAGRTVLYTFSLKVEDDCKVTTVDGIASAVNQLLCRIQDDVMMNPME</sequence>
<feature type="domain" description="BHLH" evidence="7">
    <location>
        <begin position="106"/>
        <end position="157"/>
    </location>
</feature>
<reference evidence="8 9" key="1">
    <citation type="journal article" date="2024" name="G3 (Bethesda)">
        <title>Genome assembly of Hibiscus sabdariffa L. provides insights into metabolisms of medicinal natural products.</title>
        <authorList>
            <person name="Kim T."/>
        </authorList>
    </citation>
    <scope>NUCLEOTIDE SEQUENCE [LARGE SCALE GENOMIC DNA]</scope>
    <source>
        <strain evidence="8">TK-2024</strain>
        <tissue evidence="8">Old leaves</tissue>
    </source>
</reference>
<dbReference type="PROSITE" id="PS50888">
    <property type="entry name" value="BHLH"/>
    <property type="match status" value="1"/>
</dbReference>
<feature type="compositionally biased region" description="Basic residues" evidence="6">
    <location>
        <begin position="89"/>
        <end position="99"/>
    </location>
</feature>
<keyword evidence="4" id="KW-0804">Transcription</keyword>
<comment type="caution">
    <text evidence="8">The sequence shown here is derived from an EMBL/GenBank/DDBJ whole genome shotgun (WGS) entry which is preliminary data.</text>
</comment>
<dbReference type="Pfam" id="PF00010">
    <property type="entry name" value="HLH"/>
    <property type="match status" value="1"/>
</dbReference>
<dbReference type="Gene3D" id="4.10.280.10">
    <property type="entry name" value="Helix-loop-helix DNA-binding domain"/>
    <property type="match status" value="1"/>
</dbReference>
<evidence type="ECO:0000256" key="3">
    <source>
        <dbReference type="ARBA" id="ARBA00023125"/>
    </source>
</evidence>
<dbReference type="PANTHER" id="PTHR11969:SF54">
    <property type="entry name" value="MAD-LIKE PROTEIN 1"/>
    <property type="match status" value="1"/>
</dbReference>
<dbReference type="InterPro" id="IPR011598">
    <property type="entry name" value="bHLH_dom"/>
</dbReference>
<dbReference type="SUPFAM" id="SSF47459">
    <property type="entry name" value="HLH, helix-loop-helix DNA-binding domain"/>
    <property type="match status" value="1"/>
</dbReference>
<evidence type="ECO:0000256" key="1">
    <source>
        <dbReference type="ARBA" id="ARBA00004123"/>
    </source>
</evidence>